<proteinExistence type="predicted"/>
<dbReference type="InterPro" id="IPR000601">
    <property type="entry name" value="PKD_dom"/>
</dbReference>
<dbReference type="InterPro" id="IPR013783">
    <property type="entry name" value="Ig-like_fold"/>
</dbReference>
<dbReference type="InterPro" id="IPR035986">
    <property type="entry name" value="PKD_dom_sf"/>
</dbReference>
<keyword evidence="3" id="KW-1185">Reference proteome</keyword>
<dbReference type="PROSITE" id="PS50093">
    <property type="entry name" value="PKD"/>
    <property type="match status" value="1"/>
</dbReference>
<name>A0A418VEH3_9DEIO</name>
<dbReference type="Proteomes" id="UP000286287">
    <property type="component" value="Unassembled WGS sequence"/>
</dbReference>
<sequence>MLSSTQGANYRATFEAKVQADLQALGLAENLSAQATAPKAYLNVLKLSDSSARAYFKTTFPSTTTCTLNWGDGSVAGVTTPTPAGVSIQTADHSYSASGTYSITLTCGASVQTMSFSAVVPVAANVTFEDYGQGDGNPPLVDRGNINGLTNIWTGVPGPLNYQNLTFTGTLFMVKGSYYSVPNHIALMLCSGGQFSLTNGATFAVKSINGASYLGQPGVLTAYDASNNVIGTTTFNNDTEGTQAPYETHLLNWQGVAKVKMSGSAMCVGIDDMSITPVLPKL</sequence>
<evidence type="ECO:0000313" key="3">
    <source>
        <dbReference type="Proteomes" id="UP000286287"/>
    </source>
</evidence>
<gene>
    <name evidence="2" type="ORF">D3875_04265</name>
</gene>
<dbReference type="EMBL" id="QYUJ01000010">
    <property type="protein sequence ID" value="RJF74501.1"/>
    <property type="molecule type" value="Genomic_DNA"/>
</dbReference>
<dbReference type="Gene3D" id="2.60.40.10">
    <property type="entry name" value="Immunoglobulins"/>
    <property type="match status" value="1"/>
</dbReference>
<protein>
    <recommendedName>
        <fullName evidence="1">PKD domain-containing protein</fullName>
    </recommendedName>
</protein>
<evidence type="ECO:0000313" key="2">
    <source>
        <dbReference type="EMBL" id="RJF74501.1"/>
    </source>
</evidence>
<dbReference type="AlphaFoldDB" id="A0A418VEH3"/>
<comment type="caution">
    <text evidence="2">The sequence shown here is derived from an EMBL/GenBank/DDBJ whole genome shotgun (WGS) entry which is preliminary data.</text>
</comment>
<evidence type="ECO:0000259" key="1">
    <source>
        <dbReference type="PROSITE" id="PS50093"/>
    </source>
</evidence>
<reference evidence="2 3" key="1">
    <citation type="submission" date="2018-09" db="EMBL/GenBank/DDBJ databases">
        <authorList>
            <person name="Zhu H."/>
        </authorList>
    </citation>
    <scope>NUCLEOTIDE SEQUENCE [LARGE SCALE GENOMIC DNA]</scope>
    <source>
        <strain evidence="2 3">K2S05-167</strain>
    </source>
</reference>
<dbReference type="SUPFAM" id="SSF49299">
    <property type="entry name" value="PKD domain"/>
    <property type="match status" value="1"/>
</dbReference>
<organism evidence="2 3">
    <name type="scientific">Deinococcus cavernae</name>
    <dbReference type="NCBI Taxonomy" id="2320857"/>
    <lineage>
        <taxon>Bacteria</taxon>
        <taxon>Thermotogati</taxon>
        <taxon>Deinococcota</taxon>
        <taxon>Deinococci</taxon>
        <taxon>Deinococcales</taxon>
        <taxon>Deinococcaceae</taxon>
        <taxon>Deinococcus</taxon>
    </lineage>
</organism>
<feature type="domain" description="PKD" evidence="1">
    <location>
        <begin position="69"/>
        <end position="122"/>
    </location>
</feature>
<accession>A0A418VEH3</accession>